<dbReference type="Pfam" id="PF01475">
    <property type="entry name" value="FUR"/>
    <property type="match status" value="1"/>
</dbReference>
<dbReference type="GO" id="GO:0003700">
    <property type="term" value="F:DNA-binding transcription factor activity"/>
    <property type="evidence" value="ECO:0007669"/>
    <property type="project" value="InterPro"/>
</dbReference>
<dbReference type="InterPro" id="IPR036390">
    <property type="entry name" value="WH_DNA-bd_sf"/>
</dbReference>
<dbReference type="AlphaFoldDB" id="A0A1G2E2D5"/>
<sequence length="120" mass="14063">MITSQRKIISDYLKNTATHPSAEEIYRRVRRILPRISKGTVYRNLNILKVEGKIQEISASESRYDGDISSHAHYICQKCGKIFDIFEDCRNCEILKHRKTKVGKISQYQINFYGHCKHCQ</sequence>
<dbReference type="SUPFAM" id="SSF46785">
    <property type="entry name" value="Winged helix' DNA-binding domain"/>
    <property type="match status" value="1"/>
</dbReference>
<feature type="binding site" evidence="7">
    <location>
        <position position="119"/>
    </location>
    <ligand>
        <name>Zn(2+)</name>
        <dbReference type="ChEBI" id="CHEBI:29105"/>
    </ligand>
</feature>
<evidence type="ECO:0000256" key="3">
    <source>
        <dbReference type="ARBA" id="ARBA00022833"/>
    </source>
</evidence>
<evidence type="ECO:0000256" key="1">
    <source>
        <dbReference type="ARBA" id="ARBA00007957"/>
    </source>
</evidence>
<dbReference type="Gene3D" id="3.30.1490.190">
    <property type="match status" value="1"/>
</dbReference>
<dbReference type="InterPro" id="IPR043135">
    <property type="entry name" value="Fur_C"/>
</dbReference>
<evidence type="ECO:0000256" key="6">
    <source>
        <dbReference type="ARBA" id="ARBA00023163"/>
    </source>
</evidence>
<evidence type="ECO:0000313" key="9">
    <source>
        <dbReference type="Proteomes" id="UP000177360"/>
    </source>
</evidence>
<keyword evidence="4" id="KW-0805">Transcription regulation</keyword>
<keyword evidence="3 7" id="KW-0862">Zinc</keyword>
<evidence type="ECO:0008006" key="10">
    <source>
        <dbReference type="Google" id="ProtNLM"/>
    </source>
</evidence>
<dbReference type="InterPro" id="IPR036388">
    <property type="entry name" value="WH-like_DNA-bd_sf"/>
</dbReference>
<evidence type="ECO:0000313" key="8">
    <source>
        <dbReference type="EMBL" id="OGZ19520.1"/>
    </source>
</evidence>
<keyword evidence="2" id="KW-0678">Repressor</keyword>
<dbReference type="GO" id="GO:1900376">
    <property type="term" value="P:regulation of secondary metabolite biosynthetic process"/>
    <property type="evidence" value="ECO:0007669"/>
    <property type="project" value="TreeGrafter"/>
</dbReference>
<feature type="binding site" evidence="7">
    <location>
        <position position="79"/>
    </location>
    <ligand>
        <name>Zn(2+)</name>
        <dbReference type="ChEBI" id="CHEBI:29105"/>
    </ligand>
</feature>
<gene>
    <name evidence="8" type="ORF">A2626_03430</name>
</gene>
<dbReference type="Gene3D" id="1.10.10.10">
    <property type="entry name" value="Winged helix-like DNA-binding domain superfamily/Winged helix DNA-binding domain"/>
    <property type="match status" value="1"/>
</dbReference>
<dbReference type="EMBL" id="MHLZ01000029">
    <property type="protein sequence ID" value="OGZ19520.1"/>
    <property type="molecule type" value="Genomic_DNA"/>
</dbReference>
<keyword evidence="6" id="KW-0804">Transcription</keyword>
<evidence type="ECO:0000256" key="7">
    <source>
        <dbReference type="PIRSR" id="PIRSR602481-1"/>
    </source>
</evidence>
<dbReference type="GO" id="GO:0000976">
    <property type="term" value="F:transcription cis-regulatory region binding"/>
    <property type="evidence" value="ECO:0007669"/>
    <property type="project" value="TreeGrafter"/>
</dbReference>
<feature type="binding site" evidence="7">
    <location>
        <position position="116"/>
    </location>
    <ligand>
        <name>Zn(2+)</name>
        <dbReference type="ChEBI" id="CHEBI:29105"/>
    </ligand>
</feature>
<proteinExistence type="inferred from homology"/>
<dbReference type="GO" id="GO:0008270">
    <property type="term" value="F:zinc ion binding"/>
    <property type="evidence" value="ECO:0007669"/>
    <property type="project" value="TreeGrafter"/>
</dbReference>
<reference evidence="8 9" key="1">
    <citation type="journal article" date="2016" name="Nat. Commun.">
        <title>Thousands of microbial genomes shed light on interconnected biogeochemical processes in an aquifer system.</title>
        <authorList>
            <person name="Anantharaman K."/>
            <person name="Brown C.T."/>
            <person name="Hug L.A."/>
            <person name="Sharon I."/>
            <person name="Castelle C.J."/>
            <person name="Probst A.J."/>
            <person name="Thomas B.C."/>
            <person name="Singh A."/>
            <person name="Wilkins M.J."/>
            <person name="Karaoz U."/>
            <person name="Brodie E.L."/>
            <person name="Williams K.H."/>
            <person name="Hubbard S.S."/>
            <person name="Banfield J.F."/>
        </authorList>
    </citation>
    <scope>NUCLEOTIDE SEQUENCE [LARGE SCALE GENOMIC DNA]</scope>
</reference>
<dbReference type="PANTHER" id="PTHR33202">
    <property type="entry name" value="ZINC UPTAKE REGULATION PROTEIN"/>
    <property type="match status" value="1"/>
</dbReference>
<dbReference type="InterPro" id="IPR002481">
    <property type="entry name" value="FUR"/>
</dbReference>
<accession>A0A1G2E2D5</accession>
<dbReference type="PANTHER" id="PTHR33202:SF7">
    <property type="entry name" value="FERRIC UPTAKE REGULATION PROTEIN"/>
    <property type="match status" value="1"/>
</dbReference>
<evidence type="ECO:0000256" key="2">
    <source>
        <dbReference type="ARBA" id="ARBA00022491"/>
    </source>
</evidence>
<feature type="binding site" evidence="7">
    <location>
        <position position="76"/>
    </location>
    <ligand>
        <name>Zn(2+)</name>
        <dbReference type="ChEBI" id="CHEBI:29105"/>
    </ligand>
</feature>
<comment type="cofactor">
    <cofactor evidence="7">
        <name>Zn(2+)</name>
        <dbReference type="ChEBI" id="CHEBI:29105"/>
    </cofactor>
    <text evidence="7">Binds 1 zinc ion per subunit.</text>
</comment>
<keyword evidence="7" id="KW-0479">Metal-binding</keyword>
<evidence type="ECO:0000256" key="4">
    <source>
        <dbReference type="ARBA" id="ARBA00023015"/>
    </source>
</evidence>
<name>A0A1G2E2D5_9BACT</name>
<dbReference type="Proteomes" id="UP000177360">
    <property type="component" value="Unassembled WGS sequence"/>
</dbReference>
<evidence type="ECO:0000256" key="5">
    <source>
        <dbReference type="ARBA" id="ARBA00023125"/>
    </source>
</evidence>
<comment type="caution">
    <text evidence="8">The sequence shown here is derived from an EMBL/GenBank/DDBJ whole genome shotgun (WGS) entry which is preliminary data.</text>
</comment>
<dbReference type="CDD" id="cd07153">
    <property type="entry name" value="Fur_like"/>
    <property type="match status" value="1"/>
</dbReference>
<comment type="similarity">
    <text evidence="1">Belongs to the Fur family.</text>
</comment>
<keyword evidence="5" id="KW-0238">DNA-binding</keyword>
<organism evidence="8 9">
    <name type="scientific">Candidatus Nealsonbacteria bacterium RIFCSPHIGHO2_01_FULL_38_55</name>
    <dbReference type="NCBI Taxonomy" id="1801664"/>
    <lineage>
        <taxon>Bacteria</taxon>
        <taxon>Candidatus Nealsoniibacteriota</taxon>
    </lineage>
</organism>
<dbReference type="GO" id="GO:0045892">
    <property type="term" value="P:negative regulation of DNA-templated transcription"/>
    <property type="evidence" value="ECO:0007669"/>
    <property type="project" value="TreeGrafter"/>
</dbReference>
<protein>
    <recommendedName>
        <fullName evidence="10">Transcriptional repressor</fullName>
    </recommendedName>
</protein>